<dbReference type="EMBL" id="JAUIZM010000002">
    <property type="protein sequence ID" value="KAK1399940.1"/>
    <property type="molecule type" value="Genomic_DNA"/>
</dbReference>
<keyword evidence="3" id="KW-1185">Reference proteome</keyword>
<dbReference type="AlphaFoldDB" id="A0AAD8JCH5"/>
<comment type="caution">
    <text evidence="2">The sequence shown here is derived from an EMBL/GenBank/DDBJ whole genome shotgun (WGS) entry which is preliminary data.</text>
</comment>
<sequence length="102" mass="11112">MEQGNASGSASSNSVGMVSTKCAANMSKSDQDCTVLSQAQENDFAGQQKEQEQPTKKQKLQRLGFRLLSKPKTKDVCWCSILRFLHPSLQFLDSSSAIAGQI</sequence>
<evidence type="ECO:0000313" key="3">
    <source>
        <dbReference type="Proteomes" id="UP001237642"/>
    </source>
</evidence>
<feature type="region of interest" description="Disordered" evidence="1">
    <location>
        <begin position="39"/>
        <end position="58"/>
    </location>
</feature>
<evidence type="ECO:0000313" key="2">
    <source>
        <dbReference type="EMBL" id="KAK1399940.1"/>
    </source>
</evidence>
<accession>A0AAD8JCH5</accession>
<dbReference type="Proteomes" id="UP001237642">
    <property type="component" value="Unassembled WGS sequence"/>
</dbReference>
<organism evidence="2 3">
    <name type="scientific">Heracleum sosnowskyi</name>
    <dbReference type="NCBI Taxonomy" id="360622"/>
    <lineage>
        <taxon>Eukaryota</taxon>
        <taxon>Viridiplantae</taxon>
        <taxon>Streptophyta</taxon>
        <taxon>Embryophyta</taxon>
        <taxon>Tracheophyta</taxon>
        <taxon>Spermatophyta</taxon>
        <taxon>Magnoliopsida</taxon>
        <taxon>eudicotyledons</taxon>
        <taxon>Gunneridae</taxon>
        <taxon>Pentapetalae</taxon>
        <taxon>asterids</taxon>
        <taxon>campanulids</taxon>
        <taxon>Apiales</taxon>
        <taxon>Apiaceae</taxon>
        <taxon>Apioideae</taxon>
        <taxon>apioid superclade</taxon>
        <taxon>Tordylieae</taxon>
        <taxon>Tordyliinae</taxon>
        <taxon>Heracleum</taxon>
    </lineage>
</organism>
<reference evidence="2" key="2">
    <citation type="submission" date="2023-05" db="EMBL/GenBank/DDBJ databases">
        <authorList>
            <person name="Schelkunov M.I."/>
        </authorList>
    </citation>
    <scope>NUCLEOTIDE SEQUENCE</scope>
    <source>
        <strain evidence="2">Hsosn_3</strain>
        <tissue evidence="2">Leaf</tissue>
    </source>
</reference>
<protein>
    <submittedName>
        <fullName evidence="2">Uncharacterized protein</fullName>
    </submittedName>
</protein>
<gene>
    <name evidence="2" type="ORF">POM88_009803</name>
</gene>
<name>A0AAD8JCH5_9APIA</name>
<reference evidence="2" key="1">
    <citation type="submission" date="2023-02" db="EMBL/GenBank/DDBJ databases">
        <title>Genome of toxic invasive species Heracleum sosnowskyi carries increased number of genes despite the absence of recent whole-genome duplications.</title>
        <authorList>
            <person name="Schelkunov M."/>
            <person name="Shtratnikova V."/>
            <person name="Makarenko M."/>
            <person name="Klepikova A."/>
            <person name="Omelchenko D."/>
            <person name="Novikova G."/>
            <person name="Obukhova E."/>
            <person name="Bogdanov V."/>
            <person name="Penin A."/>
            <person name="Logacheva M."/>
        </authorList>
    </citation>
    <scope>NUCLEOTIDE SEQUENCE</scope>
    <source>
        <strain evidence="2">Hsosn_3</strain>
        <tissue evidence="2">Leaf</tissue>
    </source>
</reference>
<proteinExistence type="predicted"/>
<evidence type="ECO:0000256" key="1">
    <source>
        <dbReference type="SAM" id="MobiDB-lite"/>
    </source>
</evidence>